<protein>
    <recommendedName>
        <fullName evidence="6">Porphobilinogen deaminase</fullName>
        <shortName evidence="6">PBG</shortName>
        <ecNumber evidence="6">2.5.1.61</ecNumber>
    </recommendedName>
    <alternativeName>
        <fullName evidence="6">Hydroxymethylbilane synthase</fullName>
        <shortName evidence="6">HMBS</shortName>
    </alternativeName>
    <alternativeName>
        <fullName evidence="6">Pre-uroporphyrinogen synthase</fullName>
    </alternativeName>
</protein>
<dbReference type="PROSITE" id="PS00533">
    <property type="entry name" value="PORPHOBILINOGEN_DEAM"/>
    <property type="match status" value="1"/>
</dbReference>
<comment type="caution">
    <text evidence="9">The sequence shown here is derived from an EMBL/GenBank/DDBJ whole genome shotgun (WGS) entry which is preliminary data.</text>
</comment>
<dbReference type="InterPro" id="IPR022418">
    <property type="entry name" value="Porphobilinogen_deaminase_C"/>
</dbReference>
<dbReference type="PANTHER" id="PTHR11557:SF0">
    <property type="entry name" value="PORPHOBILINOGEN DEAMINASE"/>
    <property type="match status" value="1"/>
</dbReference>
<dbReference type="HAMAP" id="MF_00260">
    <property type="entry name" value="Porphobil_deam"/>
    <property type="match status" value="1"/>
</dbReference>
<evidence type="ECO:0000256" key="5">
    <source>
        <dbReference type="ARBA" id="ARBA00048169"/>
    </source>
</evidence>
<dbReference type="InterPro" id="IPR022417">
    <property type="entry name" value="Porphobilin_deaminase_N"/>
</dbReference>
<keyword evidence="4 6" id="KW-0627">Porphyrin biosynthesis</keyword>
<reference evidence="9 10" key="1">
    <citation type="submission" date="2020-10" db="EMBL/GenBank/DDBJ databases">
        <title>Nocardioides sp. isolated from sludge.</title>
        <authorList>
            <person name="Zhang X."/>
        </authorList>
    </citation>
    <scope>NUCLEOTIDE SEQUENCE [LARGE SCALE GENOMIC DNA]</scope>
    <source>
        <strain evidence="9 10">Y6</strain>
    </source>
</reference>
<dbReference type="Proteomes" id="UP000756387">
    <property type="component" value="Unassembled WGS sequence"/>
</dbReference>
<evidence type="ECO:0000313" key="9">
    <source>
        <dbReference type="EMBL" id="MBE7325542.1"/>
    </source>
</evidence>
<dbReference type="InterPro" id="IPR000860">
    <property type="entry name" value="HemC"/>
</dbReference>
<dbReference type="PANTHER" id="PTHR11557">
    <property type="entry name" value="PORPHOBILINOGEN DEAMINASE"/>
    <property type="match status" value="1"/>
</dbReference>
<dbReference type="EC" id="2.5.1.61" evidence="6"/>
<comment type="miscellaneous">
    <text evidence="6">The porphobilinogen subunits are added to the dipyrromethane group.</text>
</comment>
<keyword evidence="10" id="KW-1185">Reference proteome</keyword>
<dbReference type="Pfam" id="PF01379">
    <property type="entry name" value="Porphobil_deam"/>
    <property type="match status" value="1"/>
</dbReference>
<proteinExistence type="inferred from homology"/>
<feature type="domain" description="Porphobilinogen deaminase C-terminal" evidence="8">
    <location>
        <begin position="224"/>
        <end position="296"/>
    </location>
</feature>
<accession>A0ABR9RVG1</accession>
<evidence type="ECO:0000256" key="3">
    <source>
        <dbReference type="ARBA" id="ARBA00022679"/>
    </source>
</evidence>
<dbReference type="PRINTS" id="PR00151">
    <property type="entry name" value="PORPHBDMNASE"/>
</dbReference>
<dbReference type="InterPro" id="IPR022419">
    <property type="entry name" value="Porphobilin_deaminase_cofac_BS"/>
</dbReference>
<dbReference type="Pfam" id="PF03900">
    <property type="entry name" value="Porphobil_deamC"/>
    <property type="match status" value="1"/>
</dbReference>
<feature type="domain" description="Porphobilinogen deaminase N-terminal" evidence="7">
    <location>
        <begin position="5"/>
        <end position="210"/>
    </location>
</feature>
<evidence type="ECO:0000259" key="7">
    <source>
        <dbReference type="Pfam" id="PF01379"/>
    </source>
</evidence>
<dbReference type="SUPFAM" id="SSF53850">
    <property type="entry name" value="Periplasmic binding protein-like II"/>
    <property type="match status" value="1"/>
</dbReference>
<feature type="modified residue" description="S-(dipyrrolylmethanemethyl)cysteine" evidence="6">
    <location>
        <position position="239"/>
    </location>
</feature>
<evidence type="ECO:0000256" key="1">
    <source>
        <dbReference type="ARBA" id="ARBA00002869"/>
    </source>
</evidence>
<evidence type="ECO:0000256" key="4">
    <source>
        <dbReference type="ARBA" id="ARBA00023244"/>
    </source>
</evidence>
<dbReference type="InterPro" id="IPR036803">
    <property type="entry name" value="Porphobilinogen_deaminase_C_sf"/>
</dbReference>
<dbReference type="PIRSF" id="PIRSF001438">
    <property type="entry name" value="4pyrrol_synth_OHMeBilane_synth"/>
    <property type="match status" value="1"/>
</dbReference>
<dbReference type="Gene3D" id="3.30.160.40">
    <property type="entry name" value="Porphobilinogen deaminase, C-terminal domain"/>
    <property type="match status" value="1"/>
</dbReference>
<evidence type="ECO:0000256" key="6">
    <source>
        <dbReference type="HAMAP-Rule" id="MF_00260"/>
    </source>
</evidence>
<dbReference type="GO" id="GO:0004418">
    <property type="term" value="F:hydroxymethylbilane synthase activity"/>
    <property type="evidence" value="ECO:0007669"/>
    <property type="project" value="UniProtKB-EC"/>
</dbReference>
<sequence length="308" mass="31549">MSRVLRLGTRASALATTQSGMIADAIRTRLGREVELVHVTTEGDVNRGPLAQMGGTGVFVSALRDALLDGSVDLAVHSLKDLPTTPQDGITLAAIPPREDPRDVLVARDGLTLGELPAGSRVGTGSPRRAAQLAALGLGLEIVAIRGNVGTRIGKVTSGELDGILLARAGLNRLGRADEATEALDPLQMLPAPGQGALAVECRTDDHELVELLSALDDAATRAAVTCERQVLNTLEAGCSAPLGALAEVVDADEGEELWIRAVALSGDGSRVVRMSATGEPGDAQGIGARLGSEMLAAGAADLMEAPA</sequence>
<keyword evidence="3 6" id="KW-0808">Transferase</keyword>
<dbReference type="Gene3D" id="3.40.190.10">
    <property type="entry name" value="Periplasmic binding protein-like II"/>
    <property type="match status" value="2"/>
</dbReference>
<comment type="catalytic activity">
    <reaction evidence="5 6">
        <text>4 porphobilinogen + H2O = hydroxymethylbilane + 4 NH4(+)</text>
        <dbReference type="Rhea" id="RHEA:13185"/>
        <dbReference type="ChEBI" id="CHEBI:15377"/>
        <dbReference type="ChEBI" id="CHEBI:28938"/>
        <dbReference type="ChEBI" id="CHEBI:57845"/>
        <dbReference type="ChEBI" id="CHEBI:58126"/>
        <dbReference type="EC" id="2.5.1.61"/>
    </reaction>
</comment>
<comment type="cofactor">
    <cofactor evidence="6">
        <name>dipyrromethane</name>
        <dbReference type="ChEBI" id="CHEBI:60342"/>
    </cofactor>
    <text evidence="6">Binds 1 dipyrromethane group covalently.</text>
</comment>
<comment type="subunit">
    <text evidence="6">Monomer.</text>
</comment>
<dbReference type="EMBL" id="JADCSA010000013">
    <property type="protein sequence ID" value="MBE7325542.1"/>
    <property type="molecule type" value="Genomic_DNA"/>
</dbReference>
<evidence type="ECO:0000256" key="2">
    <source>
        <dbReference type="ARBA" id="ARBA00005638"/>
    </source>
</evidence>
<evidence type="ECO:0000313" key="10">
    <source>
        <dbReference type="Proteomes" id="UP000756387"/>
    </source>
</evidence>
<dbReference type="NCBIfam" id="TIGR00212">
    <property type="entry name" value="hemC"/>
    <property type="match status" value="1"/>
</dbReference>
<dbReference type="RefSeq" id="WP_193638872.1">
    <property type="nucleotide sequence ID" value="NZ_JADCSA010000013.1"/>
</dbReference>
<dbReference type="SUPFAM" id="SSF54782">
    <property type="entry name" value="Porphobilinogen deaminase (hydroxymethylbilane synthase), C-terminal domain"/>
    <property type="match status" value="1"/>
</dbReference>
<organism evidence="9 10">
    <name type="scientific">Nocardioides malaquae</name>
    <dbReference type="NCBI Taxonomy" id="2773426"/>
    <lineage>
        <taxon>Bacteria</taxon>
        <taxon>Bacillati</taxon>
        <taxon>Actinomycetota</taxon>
        <taxon>Actinomycetes</taxon>
        <taxon>Propionibacteriales</taxon>
        <taxon>Nocardioidaceae</taxon>
        <taxon>Nocardioides</taxon>
    </lineage>
</organism>
<name>A0ABR9RVG1_9ACTN</name>
<gene>
    <name evidence="6 9" type="primary">hemC</name>
    <name evidence="9" type="ORF">IEQ44_12860</name>
</gene>
<evidence type="ECO:0000259" key="8">
    <source>
        <dbReference type="Pfam" id="PF03900"/>
    </source>
</evidence>
<comment type="function">
    <text evidence="1 6">Tetrapolymerization of the monopyrrole PBG into the hydroxymethylbilane pre-uroporphyrinogen in several discrete steps.</text>
</comment>
<comment type="similarity">
    <text evidence="2 6">Belongs to the HMBS family.</text>
</comment>